<evidence type="ECO:0000313" key="4">
    <source>
        <dbReference type="EMBL" id="SZX79117.1"/>
    </source>
</evidence>
<keyword evidence="1" id="KW-0521">NADP</keyword>
<evidence type="ECO:0000256" key="2">
    <source>
        <dbReference type="SAM" id="MobiDB-lite"/>
    </source>
</evidence>
<keyword evidence="1" id="KW-0444">Lipid biosynthesis</keyword>
<reference evidence="4 5" key="1">
    <citation type="submission" date="2016-10" db="EMBL/GenBank/DDBJ databases">
        <authorList>
            <person name="Cai Z."/>
        </authorList>
    </citation>
    <scope>NUCLEOTIDE SEQUENCE [LARGE SCALE GENOMIC DNA]</scope>
</reference>
<keyword evidence="5" id="KW-1185">Reference proteome</keyword>
<dbReference type="InterPro" id="IPR013120">
    <property type="entry name" value="FAR_NAD-bd"/>
</dbReference>
<accession>A0A383WNS9</accession>
<sequence length="757" mass="79839">MGGLKRYSITQEFKGATVLVTGATGYIGSLVVEQLLRTTAVSRIFLLVRGKRGTSSQERIAKVLRSGLFHLVRDDPKLLSKVVVAEGDLNSEQLGLSEATMQQLLEQVDIIIHSAASIGLEADVQATLRCNYLGTQRLLALAAAMPRLRCFLHVSTAYVNMNLERGATVDEVLYPLAVGRQASHFRDVVEDLLSMDPEGANVRAQMYMDMWGFPNTYTLGKNLTEKLVAAAHRSGLPTAIVRPSLVCGLAGAPYPGYCGNLAGPVGMGVAMAVGLFDKLESVAMVPTHVWDAVPGDVVSSVILAAAAATGAGLSINEYAADAPESVGGPLIVHAGTSTTYPVSMAEASYASVDFLRANPAPFKLPGSSLFKIPLDYVPDEAAVKRCKYWTGWKVWAAVHLLQLVRQKKTAHRLKYGYLAWEVMNSSKTDVNIFFSSRNLLQLEALLDEGDAASRLFKITWTLKEGGWHRYIATQLAGMYRQVFGIGKVKGLKYNDFRFIPNQPITPADIAAVAAADSLIGSGSSSSSNTSLAAAKQQQQQQQQQQVEMQPQLPAAVARHPSTQGGQPSEQQHLLQQLLQPHSSSSSGGSSDDSPHLNDVITSTYIGGAAAFIKVPASGSGRFSFDLRQQQQQQLDAAPELAASLSEGAAGVGYARRAVTLPPAGMLVKAASDGAQDAAGAAADAVKASAFDTAAGAAAASAACASGSVPRKQSAGAVLQQVLNLNKPKQQQLLAASPAGIAAASPAGVADLASKKYV</sequence>
<feature type="compositionally biased region" description="Low complexity" evidence="2">
    <location>
        <begin position="565"/>
        <end position="591"/>
    </location>
</feature>
<dbReference type="Gene3D" id="3.40.50.720">
    <property type="entry name" value="NAD(P)-binding Rossmann-like Domain"/>
    <property type="match status" value="1"/>
</dbReference>
<dbReference type="GO" id="GO:0035336">
    <property type="term" value="P:long-chain fatty-acyl-CoA metabolic process"/>
    <property type="evidence" value="ECO:0007669"/>
    <property type="project" value="TreeGrafter"/>
</dbReference>
<comment type="catalytic activity">
    <reaction evidence="1">
        <text>a long-chain fatty acyl-CoA + 2 NADPH + 2 H(+) = a long-chain primary fatty alcohol + 2 NADP(+) + CoA</text>
        <dbReference type="Rhea" id="RHEA:52716"/>
        <dbReference type="ChEBI" id="CHEBI:15378"/>
        <dbReference type="ChEBI" id="CHEBI:57287"/>
        <dbReference type="ChEBI" id="CHEBI:57783"/>
        <dbReference type="ChEBI" id="CHEBI:58349"/>
        <dbReference type="ChEBI" id="CHEBI:77396"/>
        <dbReference type="ChEBI" id="CHEBI:83139"/>
        <dbReference type="EC" id="1.2.1.84"/>
    </reaction>
</comment>
<evidence type="ECO:0000256" key="1">
    <source>
        <dbReference type="RuleBase" id="RU363097"/>
    </source>
</evidence>
<comment type="function">
    <text evidence="1">Catalyzes the reduction of fatty acyl-CoA to fatty alcohols.</text>
</comment>
<dbReference type="PANTHER" id="PTHR11011:SF45">
    <property type="entry name" value="FATTY ACYL-COA REDUCTASE CG8306-RELATED"/>
    <property type="match status" value="1"/>
</dbReference>
<keyword evidence="1" id="KW-0560">Oxidoreductase</keyword>
<protein>
    <recommendedName>
        <fullName evidence="1">Fatty acyl-CoA reductase</fullName>
        <ecNumber evidence="1">1.2.1.84</ecNumber>
    </recommendedName>
</protein>
<dbReference type="GO" id="GO:0102965">
    <property type="term" value="F:alcohol-forming long-chain fatty acyl-CoA reductase activity"/>
    <property type="evidence" value="ECO:0007669"/>
    <property type="project" value="UniProtKB-EC"/>
</dbReference>
<dbReference type="SUPFAM" id="SSF51735">
    <property type="entry name" value="NAD(P)-binding Rossmann-fold domains"/>
    <property type="match status" value="1"/>
</dbReference>
<dbReference type="PANTHER" id="PTHR11011">
    <property type="entry name" value="MALE STERILITY PROTEIN 2-RELATED"/>
    <property type="match status" value="1"/>
</dbReference>
<feature type="compositionally biased region" description="Low complexity" evidence="2">
    <location>
        <begin position="526"/>
        <end position="545"/>
    </location>
</feature>
<dbReference type="Proteomes" id="UP000256970">
    <property type="component" value="Unassembled WGS sequence"/>
</dbReference>
<dbReference type="InterPro" id="IPR036291">
    <property type="entry name" value="NAD(P)-bd_dom_sf"/>
</dbReference>
<keyword evidence="1" id="KW-0443">Lipid metabolism</keyword>
<dbReference type="EC" id="1.2.1.84" evidence="1"/>
<evidence type="ECO:0000259" key="3">
    <source>
        <dbReference type="Pfam" id="PF07993"/>
    </source>
</evidence>
<dbReference type="InterPro" id="IPR026055">
    <property type="entry name" value="FAR"/>
</dbReference>
<dbReference type="Pfam" id="PF07993">
    <property type="entry name" value="NAD_binding_4"/>
    <property type="match status" value="1"/>
</dbReference>
<feature type="region of interest" description="Disordered" evidence="2">
    <location>
        <begin position="526"/>
        <end position="598"/>
    </location>
</feature>
<organism evidence="4 5">
    <name type="scientific">Tetradesmus obliquus</name>
    <name type="common">Green alga</name>
    <name type="synonym">Acutodesmus obliquus</name>
    <dbReference type="NCBI Taxonomy" id="3088"/>
    <lineage>
        <taxon>Eukaryota</taxon>
        <taxon>Viridiplantae</taxon>
        <taxon>Chlorophyta</taxon>
        <taxon>core chlorophytes</taxon>
        <taxon>Chlorophyceae</taxon>
        <taxon>CS clade</taxon>
        <taxon>Sphaeropleales</taxon>
        <taxon>Scenedesmaceae</taxon>
        <taxon>Tetradesmus</taxon>
    </lineage>
</organism>
<dbReference type="AlphaFoldDB" id="A0A383WNS9"/>
<evidence type="ECO:0000313" key="5">
    <source>
        <dbReference type="Proteomes" id="UP000256970"/>
    </source>
</evidence>
<comment type="similarity">
    <text evidence="1">Belongs to the fatty acyl-CoA reductase family.</text>
</comment>
<gene>
    <name evidence="4" type="ORF">BQ4739_LOCUS19405</name>
</gene>
<proteinExistence type="inferred from homology"/>
<dbReference type="STRING" id="3088.A0A383WNS9"/>
<feature type="domain" description="Thioester reductase (TE)" evidence="3">
    <location>
        <begin position="20"/>
        <end position="302"/>
    </location>
</feature>
<dbReference type="GO" id="GO:0080019">
    <property type="term" value="F:alcohol-forming very long-chain fatty acyl-CoA reductase activity"/>
    <property type="evidence" value="ECO:0007669"/>
    <property type="project" value="InterPro"/>
</dbReference>
<name>A0A383WNS9_TETOB</name>
<dbReference type="EMBL" id="FNXT01001351">
    <property type="protein sequence ID" value="SZX79117.1"/>
    <property type="molecule type" value="Genomic_DNA"/>
</dbReference>